<evidence type="ECO:0000256" key="4">
    <source>
        <dbReference type="ARBA" id="ARBA00022832"/>
    </source>
</evidence>
<evidence type="ECO:0000256" key="7">
    <source>
        <dbReference type="ARBA" id="ARBA00023160"/>
    </source>
</evidence>
<sequence>MIIGIGTDIVEIDRINKAIERTPNFVSKLFTKTEIKYLISRKMRPEFVAGKFAAKEAVAKALGTGFRKFGFRDIEINKNELGKPLVILNGDAKKIAKKFGDYKIHLSISHGRENAIAYAILEVEDNGNCNGSKDEGHRQIFY</sequence>
<evidence type="ECO:0000256" key="2">
    <source>
        <dbReference type="ARBA" id="ARBA00022679"/>
    </source>
</evidence>
<dbReference type="RefSeq" id="WP_039253026.1">
    <property type="nucleotide sequence ID" value="NZ_JENJ01000008.1"/>
</dbReference>
<dbReference type="SUPFAM" id="SSF56214">
    <property type="entry name" value="4'-phosphopantetheinyl transferase"/>
    <property type="match status" value="1"/>
</dbReference>
<evidence type="ECO:0000313" key="10">
    <source>
        <dbReference type="EMBL" id="KGM97668.1"/>
    </source>
</evidence>
<dbReference type="GO" id="GO:0000287">
    <property type="term" value="F:magnesium ion binding"/>
    <property type="evidence" value="ECO:0007669"/>
    <property type="project" value="UniProtKB-UniRule"/>
</dbReference>
<dbReference type="GO" id="GO:0005737">
    <property type="term" value="C:cytoplasm"/>
    <property type="evidence" value="ECO:0007669"/>
    <property type="project" value="UniProtKB-SubCell"/>
</dbReference>
<comment type="function">
    <text evidence="8">Transfers the 4'-phosphopantetheine moiety from coenzyme A to a Ser of acyl-carrier-protein.</text>
</comment>
<dbReference type="GO" id="GO:0006633">
    <property type="term" value="P:fatty acid biosynthetic process"/>
    <property type="evidence" value="ECO:0007669"/>
    <property type="project" value="UniProtKB-UniRule"/>
</dbReference>
<dbReference type="Gene3D" id="3.90.470.20">
    <property type="entry name" value="4'-phosphopantetheinyl transferase domain"/>
    <property type="match status" value="1"/>
</dbReference>
<dbReference type="HAMAP" id="MF_00101">
    <property type="entry name" value="AcpS"/>
    <property type="match status" value="1"/>
</dbReference>
<dbReference type="AlphaFoldDB" id="A0A0A0IAW6"/>
<comment type="catalytic activity">
    <reaction evidence="8">
        <text>apo-[ACP] + CoA = holo-[ACP] + adenosine 3',5'-bisphosphate + H(+)</text>
        <dbReference type="Rhea" id="RHEA:12068"/>
        <dbReference type="Rhea" id="RHEA-COMP:9685"/>
        <dbReference type="Rhea" id="RHEA-COMP:9690"/>
        <dbReference type="ChEBI" id="CHEBI:15378"/>
        <dbReference type="ChEBI" id="CHEBI:29999"/>
        <dbReference type="ChEBI" id="CHEBI:57287"/>
        <dbReference type="ChEBI" id="CHEBI:58343"/>
        <dbReference type="ChEBI" id="CHEBI:64479"/>
        <dbReference type="EC" id="2.7.8.7"/>
    </reaction>
</comment>
<evidence type="ECO:0000256" key="8">
    <source>
        <dbReference type="HAMAP-Rule" id="MF_00101"/>
    </source>
</evidence>
<keyword evidence="4 8" id="KW-0276">Fatty acid metabolism</keyword>
<keyword evidence="5 8" id="KW-0460">Magnesium</keyword>
<gene>
    <name evidence="8" type="primary">acpS</name>
    <name evidence="10" type="ORF">Z968_02885</name>
</gene>
<evidence type="ECO:0000256" key="6">
    <source>
        <dbReference type="ARBA" id="ARBA00023098"/>
    </source>
</evidence>
<keyword evidence="7 8" id="KW-0275">Fatty acid biosynthesis</keyword>
<accession>A0A0A0IAW6</accession>
<protein>
    <recommendedName>
        <fullName evidence="8">Holo-[acyl-carrier-protein] synthase</fullName>
        <shortName evidence="8">Holo-ACP synthase</shortName>
        <ecNumber evidence="8">2.7.8.7</ecNumber>
    </recommendedName>
    <alternativeName>
        <fullName evidence="8">4'-phosphopantetheinyl transferase AcpS</fullName>
    </alternativeName>
</protein>
<comment type="cofactor">
    <cofactor evidence="8">
        <name>Mg(2+)</name>
        <dbReference type="ChEBI" id="CHEBI:18420"/>
    </cofactor>
</comment>
<evidence type="ECO:0000256" key="5">
    <source>
        <dbReference type="ARBA" id="ARBA00022842"/>
    </source>
</evidence>
<dbReference type="GO" id="GO:0008897">
    <property type="term" value="F:holo-[acyl-carrier-protein] synthase activity"/>
    <property type="evidence" value="ECO:0007669"/>
    <property type="project" value="UniProtKB-UniRule"/>
</dbReference>
<keyword evidence="8" id="KW-0963">Cytoplasm</keyword>
<keyword evidence="6 8" id="KW-0443">Lipid metabolism</keyword>
<dbReference type="InterPro" id="IPR037143">
    <property type="entry name" value="4-PPantetheinyl_Trfase_dom_sf"/>
</dbReference>
<dbReference type="Pfam" id="PF01648">
    <property type="entry name" value="ACPS"/>
    <property type="match status" value="1"/>
</dbReference>
<evidence type="ECO:0000259" key="9">
    <source>
        <dbReference type="Pfam" id="PF01648"/>
    </source>
</evidence>
<proteinExistence type="inferred from homology"/>
<feature type="binding site" evidence="8">
    <location>
        <position position="56"/>
    </location>
    <ligand>
        <name>Mg(2+)</name>
        <dbReference type="ChEBI" id="CHEBI:18420"/>
    </ligand>
</feature>
<dbReference type="EC" id="2.7.8.7" evidence="8"/>
<name>A0A0A0IAW6_CLONO</name>
<dbReference type="InterPro" id="IPR008278">
    <property type="entry name" value="4-PPantetheinyl_Trfase_dom"/>
</dbReference>
<dbReference type="EMBL" id="JENJ01000008">
    <property type="protein sequence ID" value="KGM97668.1"/>
    <property type="molecule type" value="Genomic_DNA"/>
</dbReference>
<evidence type="ECO:0000256" key="3">
    <source>
        <dbReference type="ARBA" id="ARBA00022723"/>
    </source>
</evidence>
<dbReference type="OrthoDB" id="517356at2"/>
<dbReference type="InterPro" id="IPR004568">
    <property type="entry name" value="Ppantetheine-prot_Trfase_dom"/>
</dbReference>
<reference evidence="10 11" key="1">
    <citation type="submission" date="2014-01" db="EMBL/GenBank/DDBJ databases">
        <title>Plasmidome dynamics in the species complex Clostridium novyi sensu lato converts strains of independent lineages into distinctly different pathogens.</title>
        <authorList>
            <person name="Skarin H."/>
            <person name="Segerman B."/>
        </authorList>
    </citation>
    <scope>NUCLEOTIDE SEQUENCE [LARGE SCALE GENOMIC DNA]</scope>
    <source>
        <strain evidence="10 11">4552</strain>
    </source>
</reference>
<evidence type="ECO:0000256" key="1">
    <source>
        <dbReference type="ARBA" id="ARBA00022516"/>
    </source>
</evidence>
<feature type="domain" description="4'-phosphopantetheinyl transferase" evidence="9">
    <location>
        <begin position="4"/>
        <end position="104"/>
    </location>
</feature>
<keyword evidence="3 8" id="KW-0479">Metal-binding</keyword>
<dbReference type="NCBIfam" id="TIGR00516">
    <property type="entry name" value="acpS"/>
    <property type="match status" value="1"/>
</dbReference>
<comment type="similarity">
    <text evidence="8">Belongs to the P-Pant transferase superfamily. AcpS family.</text>
</comment>
<feature type="binding site" evidence="8">
    <location>
        <position position="8"/>
    </location>
    <ligand>
        <name>Mg(2+)</name>
        <dbReference type="ChEBI" id="CHEBI:18420"/>
    </ligand>
</feature>
<keyword evidence="1 8" id="KW-0444">Lipid biosynthesis</keyword>
<comment type="caution">
    <text evidence="10">The sequence shown here is derived from an EMBL/GenBank/DDBJ whole genome shotgun (WGS) entry which is preliminary data.</text>
</comment>
<keyword evidence="2 8" id="KW-0808">Transferase</keyword>
<dbReference type="NCBIfam" id="TIGR00556">
    <property type="entry name" value="pantethn_trn"/>
    <property type="match status" value="1"/>
</dbReference>
<organism evidence="10 11">
    <name type="scientific">Clostridium novyi A str. 4552</name>
    <dbReference type="NCBI Taxonomy" id="1444289"/>
    <lineage>
        <taxon>Bacteria</taxon>
        <taxon>Bacillati</taxon>
        <taxon>Bacillota</taxon>
        <taxon>Clostridia</taxon>
        <taxon>Eubacteriales</taxon>
        <taxon>Clostridiaceae</taxon>
        <taxon>Clostridium</taxon>
    </lineage>
</organism>
<dbReference type="Proteomes" id="UP000030012">
    <property type="component" value="Unassembled WGS sequence"/>
</dbReference>
<evidence type="ECO:0000313" key="11">
    <source>
        <dbReference type="Proteomes" id="UP000030012"/>
    </source>
</evidence>
<dbReference type="InterPro" id="IPR002582">
    <property type="entry name" value="ACPS"/>
</dbReference>
<comment type="subcellular location">
    <subcellularLocation>
        <location evidence="8">Cytoplasm</location>
    </subcellularLocation>
</comment>